<comment type="caution">
    <text evidence="1">The sequence shown here is derived from an EMBL/GenBank/DDBJ whole genome shotgun (WGS) entry which is preliminary data.</text>
</comment>
<evidence type="ECO:0000313" key="2">
    <source>
        <dbReference type="Proteomes" id="UP000238937"/>
    </source>
</evidence>
<dbReference type="PANTHER" id="PTHR34127">
    <property type="entry name" value="OS04G0405600 PROTEIN"/>
    <property type="match status" value="1"/>
</dbReference>
<dbReference type="SUPFAM" id="SSF53474">
    <property type="entry name" value="alpha/beta-Hydrolases"/>
    <property type="match status" value="1"/>
</dbReference>
<dbReference type="InterPro" id="IPR010765">
    <property type="entry name" value="DUF1350"/>
</dbReference>
<dbReference type="AlphaFoldDB" id="A0A2T1GCZ4"/>
<dbReference type="Proteomes" id="UP000238937">
    <property type="component" value="Unassembled WGS sequence"/>
</dbReference>
<evidence type="ECO:0000313" key="1">
    <source>
        <dbReference type="EMBL" id="PSB55319.1"/>
    </source>
</evidence>
<accession>A0A2T1GCZ4</accession>
<protein>
    <recommendedName>
        <fullName evidence="3">DUF1350 domain-containing protein</fullName>
    </recommendedName>
</protein>
<keyword evidence="2" id="KW-1185">Reference proteome</keyword>
<dbReference type="PANTHER" id="PTHR34127:SF1">
    <property type="entry name" value="OS04G0405600 PROTEIN"/>
    <property type="match status" value="1"/>
</dbReference>
<name>A0A2T1GCZ4_9CYAN</name>
<dbReference type="EMBL" id="PVWO01000195">
    <property type="protein sequence ID" value="PSB55319.1"/>
    <property type="molecule type" value="Genomic_DNA"/>
</dbReference>
<dbReference type="Pfam" id="PF07082">
    <property type="entry name" value="DUF1350"/>
    <property type="match status" value="1"/>
</dbReference>
<reference evidence="1 2" key="1">
    <citation type="submission" date="2018-03" db="EMBL/GenBank/DDBJ databases">
        <title>The ancient ancestry and fast evolution of plastids.</title>
        <authorList>
            <person name="Moore K.R."/>
            <person name="Magnabosco C."/>
            <person name="Momper L."/>
            <person name="Gold D.A."/>
            <person name="Bosak T."/>
            <person name="Fournier G.P."/>
        </authorList>
    </citation>
    <scope>NUCLEOTIDE SEQUENCE [LARGE SCALE GENOMIC DNA]</scope>
    <source>
        <strain evidence="1 2">CCALA 037</strain>
    </source>
</reference>
<proteinExistence type="predicted"/>
<sequence>MPPMFGFIPVSNSWIAIHPQPKGVIQFIGGAFFGTFPTIFYRYFLQTLFASGYTIVALPFRFSFRHWRIAIDLLKEQEILRDELGKIADRLEYKSDLYREKKNYYWLGHSLGCKYIALLEFLSGQQWQQIAQNCIGVNVDREVEAIIAAADLDGVSILDQPSLLIAPDISDTESAIPIRSIASFLDRVGWGVKPTRKQTQCFIERSRLFNLTALISFEKDTLAGSQTDSSKSPEIRENSDVLWAIEQLKQRKFPILYRELPGKHLEPLGISIGKYIVDFNPFDKFIASIDSRQLESFTLEFIDELKQRTQ</sequence>
<dbReference type="OrthoDB" id="479210at2"/>
<evidence type="ECO:0008006" key="3">
    <source>
        <dbReference type="Google" id="ProtNLM"/>
    </source>
</evidence>
<dbReference type="InterPro" id="IPR029058">
    <property type="entry name" value="AB_hydrolase_fold"/>
</dbReference>
<organism evidence="1 2">
    <name type="scientific">Chamaesiphon polymorphus CCALA 037</name>
    <dbReference type="NCBI Taxonomy" id="2107692"/>
    <lineage>
        <taxon>Bacteria</taxon>
        <taxon>Bacillati</taxon>
        <taxon>Cyanobacteriota</taxon>
        <taxon>Cyanophyceae</taxon>
        <taxon>Gomontiellales</taxon>
        <taxon>Chamaesiphonaceae</taxon>
        <taxon>Chamaesiphon</taxon>
    </lineage>
</organism>
<gene>
    <name evidence="1" type="ORF">C7B77_15390</name>
</gene>